<reference evidence="2" key="1">
    <citation type="submission" date="2014-11" db="EMBL/GenBank/DDBJ databases">
        <authorList>
            <person name="Amaro Gonzalez C."/>
        </authorList>
    </citation>
    <scope>NUCLEOTIDE SEQUENCE</scope>
</reference>
<name>A0A0E9PTX6_ANGAN</name>
<proteinExistence type="predicted"/>
<keyword evidence="1" id="KW-0472">Membrane</keyword>
<dbReference type="AlphaFoldDB" id="A0A0E9PTX6"/>
<dbReference type="EMBL" id="GBXM01100633">
    <property type="protein sequence ID" value="JAH07944.1"/>
    <property type="molecule type" value="Transcribed_RNA"/>
</dbReference>
<sequence>MQSHFAALRNGMMKLHPHPRHPYVLLWGSAMIFSQPSCLMWYASLQRYICTIAT</sequence>
<evidence type="ECO:0000313" key="2">
    <source>
        <dbReference type="EMBL" id="JAH07944.1"/>
    </source>
</evidence>
<evidence type="ECO:0000256" key="1">
    <source>
        <dbReference type="SAM" id="Phobius"/>
    </source>
</evidence>
<accession>A0A0E9PTX6</accession>
<reference evidence="2" key="2">
    <citation type="journal article" date="2015" name="Fish Shellfish Immunol.">
        <title>Early steps in the European eel (Anguilla anguilla)-Vibrio vulnificus interaction in the gills: Role of the RtxA13 toxin.</title>
        <authorList>
            <person name="Callol A."/>
            <person name="Pajuelo D."/>
            <person name="Ebbesson L."/>
            <person name="Teles M."/>
            <person name="MacKenzie S."/>
            <person name="Amaro C."/>
        </authorList>
    </citation>
    <scope>NUCLEOTIDE SEQUENCE</scope>
</reference>
<organism evidence="2">
    <name type="scientific">Anguilla anguilla</name>
    <name type="common">European freshwater eel</name>
    <name type="synonym">Muraena anguilla</name>
    <dbReference type="NCBI Taxonomy" id="7936"/>
    <lineage>
        <taxon>Eukaryota</taxon>
        <taxon>Metazoa</taxon>
        <taxon>Chordata</taxon>
        <taxon>Craniata</taxon>
        <taxon>Vertebrata</taxon>
        <taxon>Euteleostomi</taxon>
        <taxon>Actinopterygii</taxon>
        <taxon>Neopterygii</taxon>
        <taxon>Teleostei</taxon>
        <taxon>Anguilliformes</taxon>
        <taxon>Anguillidae</taxon>
        <taxon>Anguilla</taxon>
    </lineage>
</organism>
<feature type="transmembrane region" description="Helical" evidence="1">
    <location>
        <begin position="21"/>
        <end position="43"/>
    </location>
</feature>
<protein>
    <submittedName>
        <fullName evidence="2">Uncharacterized protein</fullName>
    </submittedName>
</protein>
<keyword evidence="1" id="KW-0812">Transmembrane</keyword>
<keyword evidence="1" id="KW-1133">Transmembrane helix</keyword>